<dbReference type="InterPro" id="IPR028978">
    <property type="entry name" value="Chorismate_lyase_/UTRA_dom_sf"/>
</dbReference>
<dbReference type="PRINTS" id="PR00035">
    <property type="entry name" value="HTHGNTR"/>
</dbReference>
<dbReference type="InterPro" id="IPR000524">
    <property type="entry name" value="Tscrpt_reg_HTH_GntR"/>
</dbReference>
<name>A0A8I0GF50_9ACTO</name>
<dbReference type="GO" id="GO:0003700">
    <property type="term" value="F:DNA-binding transcription factor activity"/>
    <property type="evidence" value="ECO:0007669"/>
    <property type="project" value="InterPro"/>
</dbReference>
<evidence type="ECO:0000259" key="4">
    <source>
        <dbReference type="PROSITE" id="PS50949"/>
    </source>
</evidence>
<evidence type="ECO:0000256" key="2">
    <source>
        <dbReference type="ARBA" id="ARBA00023125"/>
    </source>
</evidence>
<reference evidence="5 6" key="1">
    <citation type="submission" date="2020-08" db="EMBL/GenBank/DDBJ databases">
        <title>Winkia gen. nov., sp. nov., isolated from faeces of the Anser albifrons in China.</title>
        <authorList>
            <person name="Liu Q."/>
        </authorList>
    </citation>
    <scope>NUCLEOTIDE SEQUENCE [LARGE SCALE GENOMIC DNA]</scope>
    <source>
        <strain evidence="5 6">C62</strain>
    </source>
</reference>
<keyword evidence="1" id="KW-0805">Transcription regulation</keyword>
<keyword evidence="3" id="KW-0804">Transcription</keyword>
<dbReference type="SUPFAM" id="SSF46785">
    <property type="entry name" value="Winged helix' DNA-binding domain"/>
    <property type="match status" value="1"/>
</dbReference>
<dbReference type="Gene3D" id="3.40.1410.10">
    <property type="entry name" value="Chorismate lyase-like"/>
    <property type="match status" value="1"/>
</dbReference>
<dbReference type="PANTHER" id="PTHR44846:SF1">
    <property type="entry name" value="MANNOSYL-D-GLYCERATE TRANSPORT_METABOLISM SYSTEM REPRESSOR MNGR-RELATED"/>
    <property type="match status" value="1"/>
</dbReference>
<dbReference type="SMART" id="SM00866">
    <property type="entry name" value="UTRA"/>
    <property type="match status" value="1"/>
</dbReference>
<sequence>MIANVKYVEISTYLADLVDSRLSPGDRIPSERALCQRFGVSRMTVRQAVDVLVNEGVLVRQQGRGTFVAQQKLDLQLRITSFGQEMRMRGMVPSTKLLETDEAVPPTHIAQALALSEDAKTYYVRRLRYADDVPMCVEESWLPHALLPGFFDPAPPDSLYGDLQVRGFRPTWGEDTIESVNLDRAQAALLDVEVGAASIVVTRRTFAEDVPVEFAVSYYRGDRYKLWVPIAQPLSPIHPSSTQRKS</sequence>
<dbReference type="SUPFAM" id="SSF64288">
    <property type="entry name" value="Chorismate lyase-like"/>
    <property type="match status" value="1"/>
</dbReference>
<dbReference type="PROSITE" id="PS50949">
    <property type="entry name" value="HTH_GNTR"/>
    <property type="match status" value="1"/>
</dbReference>
<dbReference type="Gene3D" id="1.10.10.10">
    <property type="entry name" value="Winged helix-like DNA-binding domain superfamily/Winged helix DNA-binding domain"/>
    <property type="match status" value="1"/>
</dbReference>
<dbReference type="PANTHER" id="PTHR44846">
    <property type="entry name" value="MANNOSYL-D-GLYCERATE TRANSPORT/METABOLISM SYSTEM REPRESSOR MNGR-RELATED"/>
    <property type="match status" value="1"/>
</dbReference>
<accession>A0A8I0GF50</accession>
<dbReference type="InterPro" id="IPR036390">
    <property type="entry name" value="WH_DNA-bd_sf"/>
</dbReference>
<evidence type="ECO:0000256" key="1">
    <source>
        <dbReference type="ARBA" id="ARBA00023015"/>
    </source>
</evidence>
<organism evidence="5 6">
    <name type="scientific">Nanchangia anserum</name>
    <dbReference type="NCBI Taxonomy" id="2692125"/>
    <lineage>
        <taxon>Bacteria</taxon>
        <taxon>Bacillati</taxon>
        <taxon>Actinomycetota</taxon>
        <taxon>Actinomycetes</taxon>
        <taxon>Actinomycetales</taxon>
        <taxon>Actinomycetaceae</taxon>
        <taxon>Nanchangia</taxon>
    </lineage>
</organism>
<evidence type="ECO:0000313" key="6">
    <source>
        <dbReference type="Proteomes" id="UP000627538"/>
    </source>
</evidence>
<dbReference type="RefSeq" id="WP_191071725.1">
    <property type="nucleotide sequence ID" value="NZ_CP060506.1"/>
</dbReference>
<protein>
    <submittedName>
        <fullName evidence="5">GntR family transcriptional regulator</fullName>
    </submittedName>
</protein>
<feature type="domain" description="HTH gntR-type" evidence="4">
    <location>
        <begin position="4"/>
        <end position="71"/>
    </location>
</feature>
<dbReference type="InterPro" id="IPR011663">
    <property type="entry name" value="UTRA"/>
</dbReference>
<dbReference type="InterPro" id="IPR050679">
    <property type="entry name" value="Bact_HTH_transcr_reg"/>
</dbReference>
<evidence type="ECO:0000256" key="3">
    <source>
        <dbReference type="ARBA" id="ARBA00023163"/>
    </source>
</evidence>
<dbReference type="Pfam" id="PF00392">
    <property type="entry name" value="GntR"/>
    <property type="match status" value="1"/>
</dbReference>
<proteinExistence type="predicted"/>
<dbReference type="GO" id="GO:0003677">
    <property type="term" value="F:DNA binding"/>
    <property type="evidence" value="ECO:0007669"/>
    <property type="project" value="UniProtKB-KW"/>
</dbReference>
<keyword evidence="2" id="KW-0238">DNA-binding</keyword>
<comment type="caution">
    <text evidence="5">The sequence shown here is derived from an EMBL/GenBank/DDBJ whole genome shotgun (WGS) entry which is preliminary data.</text>
</comment>
<dbReference type="Proteomes" id="UP000627538">
    <property type="component" value="Unassembled WGS sequence"/>
</dbReference>
<dbReference type="GO" id="GO:0045892">
    <property type="term" value="P:negative regulation of DNA-templated transcription"/>
    <property type="evidence" value="ECO:0007669"/>
    <property type="project" value="TreeGrafter"/>
</dbReference>
<gene>
    <name evidence="5" type="ORF">H8R10_05590</name>
</gene>
<evidence type="ECO:0000313" key="5">
    <source>
        <dbReference type="EMBL" id="MBD3689697.1"/>
    </source>
</evidence>
<keyword evidence="6" id="KW-1185">Reference proteome</keyword>
<dbReference type="SMART" id="SM00345">
    <property type="entry name" value="HTH_GNTR"/>
    <property type="match status" value="1"/>
</dbReference>
<dbReference type="AlphaFoldDB" id="A0A8I0GF50"/>
<dbReference type="Pfam" id="PF07702">
    <property type="entry name" value="UTRA"/>
    <property type="match status" value="1"/>
</dbReference>
<dbReference type="InterPro" id="IPR036388">
    <property type="entry name" value="WH-like_DNA-bd_sf"/>
</dbReference>
<dbReference type="EMBL" id="JACRUO010000001">
    <property type="protein sequence ID" value="MBD3689697.1"/>
    <property type="molecule type" value="Genomic_DNA"/>
</dbReference>
<dbReference type="CDD" id="cd07377">
    <property type="entry name" value="WHTH_GntR"/>
    <property type="match status" value="1"/>
</dbReference>